<dbReference type="RefSeq" id="WP_104483316.1">
    <property type="nucleotide sequence ID" value="NZ_CP154825.1"/>
</dbReference>
<dbReference type="Gene3D" id="1.20.58.600">
    <property type="match status" value="1"/>
</dbReference>
<organism evidence="1 2">
    <name type="scientific">Actinokineospora auranticolor</name>
    <dbReference type="NCBI Taxonomy" id="155976"/>
    <lineage>
        <taxon>Bacteria</taxon>
        <taxon>Bacillati</taxon>
        <taxon>Actinomycetota</taxon>
        <taxon>Actinomycetes</taxon>
        <taxon>Pseudonocardiales</taxon>
        <taxon>Pseudonocardiaceae</taxon>
        <taxon>Actinokineospora</taxon>
    </lineage>
</organism>
<proteinExistence type="predicted"/>
<evidence type="ECO:0000313" key="2">
    <source>
        <dbReference type="Proteomes" id="UP000239203"/>
    </source>
</evidence>
<evidence type="ECO:0000313" key="1">
    <source>
        <dbReference type="EMBL" id="PPK62051.1"/>
    </source>
</evidence>
<dbReference type="GO" id="GO:0046872">
    <property type="term" value="F:metal ion binding"/>
    <property type="evidence" value="ECO:0007669"/>
    <property type="project" value="InterPro"/>
</dbReference>
<accession>A0A2S6GC38</accession>
<dbReference type="AlphaFoldDB" id="A0A2S6GC38"/>
<protein>
    <submittedName>
        <fullName evidence="1">Uncharacterized protein DUF1864</fullName>
    </submittedName>
</protein>
<comment type="caution">
    <text evidence="1">The sequence shown here is derived from an EMBL/GenBank/DDBJ whole genome shotgun (WGS) entry which is preliminary data.</text>
</comment>
<dbReference type="Gene3D" id="1.20.58.480">
    <property type="match status" value="1"/>
</dbReference>
<dbReference type="EMBL" id="PTIX01000037">
    <property type="protein sequence ID" value="PPK62051.1"/>
    <property type="molecule type" value="Genomic_DNA"/>
</dbReference>
<dbReference type="InterPro" id="IPR015029">
    <property type="entry name" value="PrnB"/>
</dbReference>
<gene>
    <name evidence="1" type="ORF">CLV40_13721</name>
</gene>
<dbReference type="SUPFAM" id="SSF140959">
    <property type="entry name" value="Indolic compounds 2,3-dioxygenase-like"/>
    <property type="match status" value="1"/>
</dbReference>
<reference evidence="1 2" key="1">
    <citation type="submission" date="2018-02" db="EMBL/GenBank/DDBJ databases">
        <title>Genomic Encyclopedia of Archaeal and Bacterial Type Strains, Phase II (KMG-II): from individual species to whole genera.</title>
        <authorList>
            <person name="Goeker M."/>
        </authorList>
    </citation>
    <scope>NUCLEOTIDE SEQUENCE [LARGE SCALE GENOMIC DNA]</scope>
    <source>
        <strain evidence="1 2">YU 961-1</strain>
    </source>
</reference>
<dbReference type="Pfam" id="PF08933">
    <property type="entry name" value="PrnB"/>
    <property type="match status" value="1"/>
</dbReference>
<dbReference type="InterPro" id="IPR037217">
    <property type="entry name" value="Trp/Indoleamine_2_3_dOase-like"/>
</dbReference>
<keyword evidence="2" id="KW-1185">Reference proteome</keyword>
<sequence length="373" mass="40799">MPTISRTIAALDRWLDDEFTAANTAAEEIYFAARRDYLPGRAPDLLHAGARLIAPIAAADLPEDPMDQYRLLGSVGLYLAACRRHRLDDQPAILAPVWDLATRLGTALGVAPRYVFAHQVLYGYRTFTSLPDEDVFVTYNGAAVVAQQRAADALRRISTMGVSSPLAGELFEQAAAALGDALDACRALADRLDVERFYLCIRPYFATYRVGDSDFRGANAGDFAAVNEIDLRLGLCHADDPFYGRVLREKESYMPPGDRQATHCAARSVPLPTRLLEEPITRRTRVNARLLLDVCRAHGAAASFHHNRLVRPFLARPAATMPTAEPDRVTASGPPLEVVLADLARLRDLRVAHTRLGAAGASAVLDRLRAMAD</sequence>
<dbReference type="OrthoDB" id="4301605at2"/>
<dbReference type="GO" id="GO:0019441">
    <property type="term" value="P:L-tryptophan catabolic process to kynurenine"/>
    <property type="evidence" value="ECO:0007669"/>
    <property type="project" value="InterPro"/>
</dbReference>
<dbReference type="GO" id="GO:0020037">
    <property type="term" value="F:heme binding"/>
    <property type="evidence" value="ECO:0007669"/>
    <property type="project" value="InterPro"/>
</dbReference>
<name>A0A2S6GC38_9PSEU</name>
<dbReference type="Proteomes" id="UP000239203">
    <property type="component" value="Unassembled WGS sequence"/>
</dbReference>